<name>A0A8H3U1P6_VENIN</name>
<evidence type="ECO:0000313" key="12">
    <source>
        <dbReference type="Proteomes" id="UP000433883"/>
    </source>
</evidence>
<dbReference type="PROSITE" id="PS00392">
    <property type="entry name" value="DDC_GAD_HDC_YDC"/>
    <property type="match status" value="1"/>
</dbReference>
<keyword evidence="3" id="KW-0285">Flavoprotein</keyword>
<evidence type="ECO:0000256" key="8">
    <source>
        <dbReference type="ARBA" id="ARBA00023239"/>
    </source>
</evidence>
<dbReference type="EMBL" id="WNWQ01001375">
    <property type="protein sequence ID" value="KAE9961633.1"/>
    <property type="molecule type" value="Genomic_DNA"/>
</dbReference>
<reference evidence="11 12" key="1">
    <citation type="submission" date="2019-11" db="EMBL/GenBank/DDBJ databases">
        <title>Venturia inaequalis Genome Resource.</title>
        <authorList>
            <person name="Lichtner F.J."/>
        </authorList>
    </citation>
    <scope>NUCLEOTIDE SEQUENCE [LARGE SCALE GENOMIC DNA]</scope>
    <source>
        <strain evidence="11">Bline_iso_100314</strain>
    </source>
</reference>
<dbReference type="InterPro" id="IPR010977">
    <property type="entry name" value="Aromatic_deC"/>
</dbReference>
<protein>
    <recommendedName>
        <fullName evidence="10">FAD-binding domain-containing protein</fullName>
    </recommendedName>
</protein>
<dbReference type="GO" id="GO:0005737">
    <property type="term" value="C:cytoplasm"/>
    <property type="evidence" value="ECO:0007669"/>
    <property type="project" value="TreeGrafter"/>
</dbReference>
<organism evidence="11 12">
    <name type="scientific">Venturia inaequalis</name>
    <name type="common">Apple scab fungus</name>
    <dbReference type="NCBI Taxonomy" id="5025"/>
    <lineage>
        <taxon>Eukaryota</taxon>
        <taxon>Fungi</taxon>
        <taxon>Dikarya</taxon>
        <taxon>Ascomycota</taxon>
        <taxon>Pezizomycotina</taxon>
        <taxon>Dothideomycetes</taxon>
        <taxon>Pleosporomycetidae</taxon>
        <taxon>Venturiales</taxon>
        <taxon>Venturiaceae</taxon>
        <taxon>Venturia</taxon>
    </lineage>
</organism>
<dbReference type="Pfam" id="PF00282">
    <property type="entry name" value="Pyridoxal_deC"/>
    <property type="match status" value="1"/>
</dbReference>
<dbReference type="InterPro" id="IPR015421">
    <property type="entry name" value="PyrdxlP-dep_Trfase_major"/>
</dbReference>
<evidence type="ECO:0000256" key="1">
    <source>
        <dbReference type="ARBA" id="ARBA00001933"/>
    </source>
</evidence>
<keyword evidence="8" id="KW-0456">Lyase</keyword>
<dbReference type="GO" id="GO:0006520">
    <property type="term" value="P:amino acid metabolic process"/>
    <property type="evidence" value="ECO:0007669"/>
    <property type="project" value="InterPro"/>
</dbReference>
<evidence type="ECO:0000313" key="11">
    <source>
        <dbReference type="EMBL" id="KAE9961633.1"/>
    </source>
</evidence>
<dbReference type="InterPro" id="IPR015424">
    <property type="entry name" value="PyrdxlP-dep_Trfase"/>
</dbReference>
<dbReference type="InterPro" id="IPR021115">
    <property type="entry name" value="Pyridoxal-P_BS"/>
</dbReference>
<dbReference type="SUPFAM" id="SSF53383">
    <property type="entry name" value="PLP-dependent transferases"/>
    <property type="match status" value="1"/>
</dbReference>
<dbReference type="GO" id="GO:0071949">
    <property type="term" value="F:FAD binding"/>
    <property type="evidence" value="ECO:0007669"/>
    <property type="project" value="InterPro"/>
</dbReference>
<dbReference type="Gene3D" id="3.50.50.60">
    <property type="entry name" value="FAD/NAD(P)-binding domain"/>
    <property type="match status" value="1"/>
</dbReference>
<feature type="modified residue" description="N6-(pyridoxal phosphate)lysine" evidence="9">
    <location>
        <position position="311"/>
    </location>
</feature>
<evidence type="ECO:0000256" key="4">
    <source>
        <dbReference type="ARBA" id="ARBA00022793"/>
    </source>
</evidence>
<comment type="caution">
    <text evidence="11">The sequence shown here is derived from an EMBL/GenBank/DDBJ whole genome shotgun (WGS) entry which is preliminary data.</text>
</comment>
<evidence type="ECO:0000256" key="9">
    <source>
        <dbReference type="PIRSR" id="PIRSR602129-50"/>
    </source>
</evidence>
<dbReference type="PANTHER" id="PTHR11999">
    <property type="entry name" value="GROUP II PYRIDOXAL-5-PHOSPHATE DECARBOXYLASE"/>
    <property type="match status" value="1"/>
</dbReference>
<keyword evidence="4" id="KW-0210">Decarboxylase</keyword>
<dbReference type="Pfam" id="PF01494">
    <property type="entry name" value="FAD_binding_3"/>
    <property type="match status" value="1"/>
</dbReference>
<keyword evidence="5" id="KW-0274">FAD</keyword>
<dbReference type="GO" id="GO:0019752">
    <property type="term" value="P:carboxylic acid metabolic process"/>
    <property type="evidence" value="ECO:0007669"/>
    <property type="project" value="InterPro"/>
</dbReference>
<accession>A0A8H3U1P6</accession>
<evidence type="ECO:0000256" key="7">
    <source>
        <dbReference type="ARBA" id="ARBA00023002"/>
    </source>
</evidence>
<comment type="cofactor">
    <cofactor evidence="1 9">
        <name>pyridoxal 5'-phosphate</name>
        <dbReference type="ChEBI" id="CHEBI:597326"/>
    </cofactor>
</comment>
<proteinExistence type="inferred from homology"/>
<evidence type="ECO:0000256" key="3">
    <source>
        <dbReference type="ARBA" id="ARBA00022630"/>
    </source>
</evidence>
<dbReference type="GO" id="GO:0016491">
    <property type="term" value="F:oxidoreductase activity"/>
    <property type="evidence" value="ECO:0007669"/>
    <property type="project" value="UniProtKB-KW"/>
</dbReference>
<evidence type="ECO:0000256" key="5">
    <source>
        <dbReference type="ARBA" id="ARBA00022827"/>
    </source>
</evidence>
<dbReference type="Proteomes" id="UP000433883">
    <property type="component" value="Unassembled WGS sequence"/>
</dbReference>
<dbReference type="PANTHER" id="PTHR11999:SF70">
    <property type="entry name" value="MIP05841P"/>
    <property type="match status" value="1"/>
</dbReference>
<dbReference type="Gene3D" id="1.20.1340.10">
    <property type="entry name" value="dopa decarboxylase, N-terminal domain"/>
    <property type="match status" value="1"/>
</dbReference>
<dbReference type="AlphaFoldDB" id="A0A8H3U1P6"/>
<keyword evidence="7" id="KW-0560">Oxidoreductase</keyword>
<feature type="domain" description="FAD-binding" evidence="10">
    <location>
        <begin position="551"/>
        <end position="753"/>
    </location>
</feature>
<dbReference type="Gene3D" id="3.40.640.10">
    <property type="entry name" value="Type I PLP-dependent aspartate aminotransferase-like (Major domain)"/>
    <property type="match status" value="1"/>
</dbReference>
<dbReference type="SUPFAM" id="SSF54373">
    <property type="entry name" value="FAD-linked reductases, C-terminal domain"/>
    <property type="match status" value="1"/>
</dbReference>
<evidence type="ECO:0000259" key="10">
    <source>
        <dbReference type="Pfam" id="PF01494"/>
    </source>
</evidence>
<dbReference type="PRINTS" id="PR00800">
    <property type="entry name" value="YHDCRBOXLASE"/>
</dbReference>
<dbReference type="InterPro" id="IPR002938">
    <property type="entry name" value="FAD-bd"/>
</dbReference>
<dbReference type="InterPro" id="IPR036188">
    <property type="entry name" value="FAD/NAD-bd_sf"/>
</dbReference>
<gene>
    <name evidence="11" type="ORF">BLS_001594</name>
</gene>
<dbReference type="GO" id="GO:0016831">
    <property type="term" value="F:carboxy-lyase activity"/>
    <property type="evidence" value="ECO:0007669"/>
    <property type="project" value="UniProtKB-KW"/>
</dbReference>
<comment type="similarity">
    <text evidence="2">Belongs to the group II decarboxylase family.</text>
</comment>
<dbReference type="SUPFAM" id="SSF51905">
    <property type="entry name" value="FAD/NAD(P)-binding domain"/>
    <property type="match status" value="1"/>
</dbReference>
<evidence type="ECO:0000256" key="2">
    <source>
        <dbReference type="ARBA" id="ARBA00009533"/>
    </source>
</evidence>
<keyword evidence="6 9" id="KW-0663">Pyridoxal phosphate</keyword>
<dbReference type="InterPro" id="IPR002129">
    <property type="entry name" value="PyrdxlP-dep_de-COase"/>
</dbReference>
<sequence length="859" mass="95164">MDANQFREAAHAAIEEIITYNQNLPSRRVVSSVSPGYLRPLLPNEAPQKPQPWSTIQPDIENLILPGLTHWQHPNFMAFFPANSSYPGLLGEMYSAAFTAPAFNWLCSPAVTELETVVLDWVAKALALPSCFLSGGEGGGVIQGSASEAIVTVMVGARERAFTRLTEHLGEAGSKEVEAEKDVLRGKMVALGSEQAHSSTQKGALITGTKFRTVPAFRKDQFGLRGATLKAALEECVRDGLVPYYLTVSLGTTGTCAVDYFEEIVEVLKDYPNIWVHVDAAYAGSALVCPEYQHHAEHFGSFDSFNFNMHKWLLTNFDASCLYIKTRRDLTSALTITPSYLRNSFSDSGLVTDYRDWQIPLGRRFRALKIWFVLRSYGITGLQAHIRNHIKLGEYFHSLILTRPDLFSVLAGPSFALTVITINPRGPKQKRISAANQADLDCEKHLNGSSPDAAAQGLVDANRVTKSVYEEVVRRGEIYLTSSVIVGAYAIRIVSATEGAEEKYLKRAFEILVEVIEKASTYSNSDWVRIDDIFSFSVTITTQKGENYSFDMILGSDGVNGISRKTLFPEVVPTSPTNNSAYRAIVPYSRILADPQTKSLVKEGLSMDVWMDNDAYIITYPISAGKDLNMVFSHHTPDPVANVQPVELAEVKEQYKNFDPRIKKVISMIDHPIQRWPLLVTGPLKSWSSDCKRVVLIGDAANSMVNHMAQGAATAMEDGVFLGVVLKAVIQGSINLKTAVDLYEKQRMPRAQRKQEVSFLNGEIWHLSGEAAKRRDAAMATELGGEGKVQMRTPNLHGDPGMMREIYSYDAAVHAAFAVEKELRGRGAIAEKGWRKDIRKETYDSVVGWFAEDRVEAKL</sequence>
<dbReference type="GO" id="GO:0030170">
    <property type="term" value="F:pyridoxal phosphate binding"/>
    <property type="evidence" value="ECO:0007669"/>
    <property type="project" value="InterPro"/>
</dbReference>
<evidence type="ECO:0000256" key="6">
    <source>
        <dbReference type="ARBA" id="ARBA00022898"/>
    </source>
</evidence>